<organism evidence="3 4">
    <name type="scientific">Ureibacillus xyleni</name>
    <dbReference type="NCBI Taxonomy" id="614648"/>
    <lineage>
        <taxon>Bacteria</taxon>
        <taxon>Bacillati</taxon>
        <taxon>Bacillota</taxon>
        <taxon>Bacilli</taxon>
        <taxon>Bacillales</taxon>
        <taxon>Caryophanaceae</taxon>
        <taxon>Ureibacillus</taxon>
    </lineage>
</organism>
<evidence type="ECO:0000256" key="1">
    <source>
        <dbReference type="SAM" id="Phobius"/>
    </source>
</evidence>
<keyword evidence="1" id="KW-0812">Transmembrane</keyword>
<keyword evidence="4" id="KW-1185">Reference proteome</keyword>
<keyword evidence="1" id="KW-0472">Membrane</keyword>
<feature type="transmembrane region" description="Helical" evidence="1">
    <location>
        <begin position="79"/>
        <end position="98"/>
    </location>
</feature>
<evidence type="ECO:0000313" key="3">
    <source>
        <dbReference type="EMBL" id="SOC05884.1"/>
    </source>
</evidence>
<feature type="transmembrane region" description="Helical" evidence="1">
    <location>
        <begin position="119"/>
        <end position="140"/>
    </location>
</feature>
<protein>
    <submittedName>
        <fullName evidence="3">Uncharacterized membrane protein</fullName>
    </submittedName>
</protein>
<dbReference type="InterPro" id="IPR019251">
    <property type="entry name" value="DUF2231_TM"/>
</dbReference>
<proteinExistence type="predicted"/>
<dbReference type="RefSeq" id="WP_097073092.1">
    <property type="nucleotide sequence ID" value="NZ_OBMQ01000004.1"/>
</dbReference>
<evidence type="ECO:0000259" key="2">
    <source>
        <dbReference type="Pfam" id="PF09990"/>
    </source>
</evidence>
<evidence type="ECO:0000313" key="4">
    <source>
        <dbReference type="Proteomes" id="UP000219636"/>
    </source>
</evidence>
<dbReference type="EMBL" id="OBMQ01000004">
    <property type="protein sequence ID" value="SOC05884.1"/>
    <property type="molecule type" value="Genomic_DNA"/>
</dbReference>
<sequence length="158" mass="17485">MLLHPLVVHFPIALLFVAAIIEVVNVFAKRETLNKFGTFLMIIGIVTGVGSYLSGENAEHFAENTWGKSVHDTIELHEFYAGLSLLLFSILLVLKLIFKHAIFKRIHWSKGSIMKGVSSILIVLLCIFGITALVITGHLGGQVVYNQPSPLIEVDFQD</sequence>
<dbReference type="AlphaFoldDB" id="A0A285SDI1"/>
<gene>
    <name evidence="3" type="ORF">SAMN05880501_104132</name>
</gene>
<feature type="domain" description="DUF2231" evidence="2">
    <location>
        <begin position="3"/>
        <end position="146"/>
    </location>
</feature>
<name>A0A285SDI1_9BACL</name>
<dbReference type="Proteomes" id="UP000219636">
    <property type="component" value="Unassembled WGS sequence"/>
</dbReference>
<keyword evidence="1" id="KW-1133">Transmembrane helix</keyword>
<feature type="transmembrane region" description="Helical" evidence="1">
    <location>
        <begin position="6"/>
        <end position="24"/>
    </location>
</feature>
<feature type="transmembrane region" description="Helical" evidence="1">
    <location>
        <begin position="36"/>
        <end position="54"/>
    </location>
</feature>
<reference evidence="4" key="1">
    <citation type="submission" date="2017-08" db="EMBL/GenBank/DDBJ databases">
        <authorList>
            <person name="Varghese N."/>
            <person name="Submissions S."/>
        </authorList>
    </citation>
    <scope>NUCLEOTIDE SEQUENCE [LARGE SCALE GENOMIC DNA]</scope>
    <source>
        <strain evidence="4">JC22</strain>
    </source>
</reference>
<dbReference type="Pfam" id="PF09990">
    <property type="entry name" value="DUF2231"/>
    <property type="match status" value="1"/>
</dbReference>
<dbReference type="OrthoDB" id="2873672at2"/>
<accession>A0A285SDI1</accession>